<dbReference type="RefSeq" id="WP_120684766.1">
    <property type="nucleotide sequence ID" value="NZ_RBAL01000028.1"/>
</dbReference>
<evidence type="ECO:0000313" key="10">
    <source>
        <dbReference type="EMBL" id="RKN37077.1"/>
    </source>
</evidence>
<dbReference type="AlphaFoldDB" id="A0A3A9YPJ3"/>
<reference evidence="10 11" key="1">
    <citation type="journal article" date="2014" name="Int. J. Syst. Evol. Microbiol.">
        <title>Streptomyces hoynatensis sp. nov., isolated from deep marine sediment.</title>
        <authorList>
            <person name="Veyisoglu A."/>
            <person name="Sahin N."/>
        </authorList>
    </citation>
    <scope>NUCLEOTIDE SEQUENCE [LARGE SCALE GENOMIC DNA]</scope>
    <source>
        <strain evidence="10 11">KCTC 29097</strain>
    </source>
</reference>
<evidence type="ECO:0000256" key="5">
    <source>
        <dbReference type="ARBA" id="ARBA00022989"/>
    </source>
</evidence>
<feature type="transmembrane region" description="Helical" evidence="8">
    <location>
        <begin position="582"/>
        <end position="601"/>
    </location>
</feature>
<dbReference type="InterPro" id="IPR004869">
    <property type="entry name" value="MMPL_dom"/>
</dbReference>
<feature type="compositionally biased region" description="Pro residues" evidence="7">
    <location>
        <begin position="18"/>
        <end position="28"/>
    </location>
</feature>
<evidence type="ECO:0000256" key="1">
    <source>
        <dbReference type="ARBA" id="ARBA00004651"/>
    </source>
</evidence>
<feature type="transmembrane region" description="Helical" evidence="8">
    <location>
        <begin position="207"/>
        <end position="227"/>
    </location>
</feature>
<dbReference type="Pfam" id="PF03176">
    <property type="entry name" value="MMPL"/>
    <property type="match status" value="2"/>
</dbReference>
<name>A0A3A9YPJ3_9ACTN</name>
<evidence type="ECO:0000259" key="9">
    <source>
        <dbReference type="PROSITE" id="PS50156"/>
    </source>
</evidence>
<feature type="transmembrane region" description="Helical" evidence="8">
    <location>
        <begin position="302"/>
        <end position="325"/>
    </location>
</feature>
<accession>A0A3A9YPJ3</accession>
<feature type="transmembrane region" description="Helical" evidence="8">
    <location>
        <begin position="690"/>
        <end position="712"/>
    </location>
</feature>
<feature type="transmembrane region" description="Helical" evidence="8">
    <location>
        <begin position="554"/>
        <end position="575"/>
    </location>
</feature>
<keyword evidence="3" id="KW-1003">Cell membrane</keyword>
<feature type="domain" description="SSD" evidence="9">
    <location>
        <begin position="231"/>
        <end position="356"/>
    </location>
</feature>
<organism evidence="10 11">
    <name type="scientific">Streptomyces hoynatensis</name>
    <dbReference type="NCBI Taxonomy" id="1141874"/>
    <lineage>
        <taxon>Bacteria</taxon>
        <taxon>Bacillati</taxon>
        <taxon>Actinomycetota</taxon>
        <taxon>Actinomycetes</taxon>
        <taxon>Kitasatosporales</taxon>
        <taxon>Streptomycetaceae</taxon>
        <taxon>Streptomyces</taxon>
    </lineage>
</organism>
<gene>
    <name evidence="10" type="ORF">D7294_28925</name>
</gene>
<feature type="transmembrane region" description="Helical" evidence="8">
    <location>
        <begin position="656"/>
        <end position="678"/>
    </location>
</feature>
<dbReference type="PANTHER" id="PTHR33406:SF11">
    <property type="entry name" value="MEMBRANE PROTEIN SCO6666-RELATED"/>
    <property type="match status" value="1"/>
</dbReference>
<evidence type="ECO:0000256" key="4">
    <source>
        <dbReference type="ARBA" id="ARBA00022692"/>
    </source>
</evidence>
<dbReference type="InterPro" id="IPR050545">
    <property type="entry name" value="Mycobact_MmpL"/>
</dbReference>
<comment type="subcellular location">
    <subcellularLocation>
        <location evidence="1">Cell membrane</location>
        <topology evidence="1">Multi-pass membrane protein</topology>
    </subcellularLocation>
</comment>
<keyword evidence="5 8" id="KW-1133">Transmembrane helix</keyword>
<feature type="transmembrane region" description="Helical" evidence="8">
    <location>
        <begin position="331"/>
        <end position="358"/>
    </location>
</feature>
<comment type="caution">
    <text evidence="10">The sequence shown here is derived from an EMBL/GenBank/DDBJ whole genome shotgun (WGS) entry which is preliminary data.</text>
</comment>
<evidence type="ECO:0000256" key="2">
    <source>
        <dbReference type="ARBA" id="ARBA00010157"/>
    </source>
</evidence>
<dbReference type="OrthoDB" id="7051771at2"/>
<feature type="transmembrane region" description="Helical" evidence="8">
    <location>
        <begin position="234"/>
        <end position="254"/>
    </location>
</feature>
<sequence>MNDPTTHTSPRTHRAPGAPGPRPAPSAEPPHGFFARLAGFCHRRRGTVLVLWLLALAGLWTLASVAGDDYRQDFSLPGTDSQRAAELLAEHGSAQGGGTLEIVLHDPSGLREDPAGQRVRDMLARVAELPHVAEVFDPYQDPSSMSADGTTGFATVVLDVDSEDMPDADTRRVFDTAREIQGEGMQVELGGEPARSLAEDEGGATEGIGLLAALIVLVFMFGTAIAAGLPVVTAVFAVGSALGVVVLASHLFTIADYTTYVMMLVGLGVGIDYALLIFARYRAELLAGATPEQSTRNALDAAGRTVFFAGCTVIVALLGLVALGLGSLQGIAVSVALTVLFTMLGALTLLPALLGLFGARFARQFRARAAKRAARGRAREGEAWRGIARAVQRRPLAALLVAVAALGALSAPAAGLRLGFGDAGNDAADSTSRKAYDLLAEAFGPGFNGPLVVVAEGGEQGAAAAAGKAADALAEVPGVAAVAPPTPTEDGQVATLLVFPGSAPQDEATSELVSRLRGEVLPGIAAQTGGEYLVGGATAATEDFSAKVAARMPLFVILVVGVSLLLLTAVFRSLLIPLKAAVLNLLSIGAALGAMTLVFQHGWFGVEGGPIEAFLPVMIFAIVFGLSMDYEIFLVSRIHEEWERSGDHRHAVREGLAHTGSVITAAGAIMIVVFGAFMLSPERMLRQFGFGMAVAILVDAVVIRCLIVPAVMQLLGRRAWWLPAPVARLLPRVRLERAAAPKAAAPAASEGTEVAPSGY</sequence>
<dbReference type="Proteomes" id="UP000272474">
    <property type="component" value="Unassembled WGS sequence"/>
</dbReference>
<protein>
    <submittedName>
        <fullName evidence="10">MMPL family transporter</fullName>
    </submittedName>
</protein>
<dbReference type="PROSITE" id="PS50156">
    <property type="entry name" value="SSD"/>
    <property type="match status" value="1"/>
</dbReference>
<dbReference type="PANTHER" id="PTHR33406">
    <property type="entry name" value="MEMBRANE PROTEIN MJ1562-RELATED"/>
    <property type="match status" value="1"/>
</dbReference>
<keyword evidence="4 8" id="KW-0812">Transmembrane</keyword>
<dbReference type="EMBL" id="RBAL01000028">
    <property type="protein sequence ID" value="RKN37077.1"/>
    <property type="molecule type" value="Genomic_DNA"/>
</dbReference>
<evidence type="ECO:0000256" key="3">
    <source>
        <dbReference type="ARBA" id="ARBA00022475"/>
    </source>
</evidence>
<dbReference type="SUPFAM" id="SSF82866">
    <property type="entry name" value="Multidrug efflux transporter AcrB transmembrane domain"/>
    <property type="match status" value="2"/>
</dbReference>
<feature type="transmembrane region" description="Helical" evidence="8">
    <location>
        <begin position="46"/>
        <end position="67"/>
    </location>
</feature>
<keyword evidence="11" id="KW-1185">Reference proteome</keyword>
<proteinExistence type="inferred from homology"/>
<feature type="transmembrane region" description="Helical" evidence="8">
    <location>
        <begin position="260"/>
        <end position="281"/>
    </location>
</feature>
<feature type="region of interest" description="Disordered" evidence="7">
    <location>
        <begin position="1"/>
        <end position="30"/>
    </location>
</feature>
<feature type="transmembrane region" description="Helical" evidence="8">
    <location>
        <begin position="613"/>
        <end position="635"/>
    </location>
</feature>
<evidence type="ECO:0000256" key="6">
    <source>
        <dbReference type="ARBA" id="ARBA00023136"/>
    </source>
</evidence>
<dbReference type="GO" id="GO:0005886">
    <property type="term" value="C:plasma membrane"/>
    <property type="evidence" value="ECO:0007669"/>
    <property type="project" value="UniProtKB-SubCell"/>
</dbReference>
<evidence type="ECO:0000256" key="7">
    <source>
        <dbReference type="SAM" id="MobiDB-lite"/>
    </source>
</evidence>
<dbReference type="Gene3D" id="1.20.1640.10">
    <property type="entry name" value="Multidrug efflux transporter AcrB transmembrane domain"/>
    <property type="match status" value="2"/>
</dbReference>
<evidence type="ECO:0000313" key="11">
    <source>
        <dbReference type="Proteomes" id="UP000272474"/>
    </source>
</evidence>
<comment type="similarity">
    <text evidence="2">Belongs to the resistance-nodulation-cell division (RND) (TC 2.A.6) family. MmpL subfamily.</text>
</comment>
<feature type="transmembrane region" description="Helical" evidence="8">
    <location>
        <begin position="396"/>
        <end position="416"/>
    </location>
</feature>
<keyword evidence="6 8" id="KW-0472">Membrane</keyword>
<evidence type="ECO:0000256" key="8">
    <source>
        <dbReference type="SAM" id="Phobius"/>
    </source>
</evidence>
<dbReference type="InterPro" id="IPR000731">
    <property type="entry name" value="SSD"/>
</dbReference>